<protein>
    <submittedName>
        <fullName evidence="1">Uncharacterized protein</fullName>
    </submittedName>
</protein>
<sequence length="49" mass="5700">TSQPSTHHEYSIFPCIGYCNGIGSRSRSEVLQEKRTSLLWKWQMRCALL</sequence>
<evidence type="ECO:0000313" key="1">
    <source>
        <dbReference type="EMBL" id="CAB4024746.1"/>
    </source>
</evidence>
<dbReference type="AlphaFoldDB" id="A0A7D9J975"/>
<accession>A0A7D9J975</accession>
<dbReference type="EMBL" id="CACRXK020013215">
    <property type="protein sequence ID" value="CAB4024746.1"/>
    <property type="molecule type" value="Genomic_DNA"/>
</dbReference>
<keyword evidence="2" id="KW-1185">Reference proteome</keyword>
<evidence type="ECO:0000313" key="2">
    <source>
        <dbReference type="Proteomes" id="UP001152795"/>
    </source>
</evidence>
<feature type="non-terminal residue" evidence="1">
    <location>
        <position position="1"/>
    </location>
</feature>
<proteinExistence type="predicted"/>
<comment type="caution">
    <text evidence="1">The sequence shown here is derived from an EMBL/GenBank/DDBJ whole genome shotgun (WGS) entry which is preliminary data.</text>
</comment>
<name>A0A7D9J975_PARCT</name>
<gene>
    <name evidence="1" type="ORF">PACLA_8A008109</name>
</gene>
<organism evidence="1 2">
    <name type="scientific">Paramuricea clavata</name>
    <name type="common">Red gorgonian</name>
    <name type="synonym">Violescent sea-whip</name>
    <dbReference type="NCBI Taxonomy" id="317549"/>
    <lineage>
        <taxon>Eukaryota</taxon>
        <taxon>Metazoa</taxon>
        <taxon>Cnidaria</taxon>
        <taxon>Anthozoa</taxon>
        <taxon>Octocorallia</taxon>
        <taxon>Malacalcyonacea</taxon>
        <taxon>Plexauridae</taxon>
        <taxon>Paramuricea</taxon>
    </lineage>
</organism>
<dbReference type="Proteomes" id="UP001152795">
    <property type="component" value="Unassembled WGS sequence"/>
</dbReference>
<reference evidence="1" key="1">
    <citation type="submission" date="2020-04" db="EMBL/GenBank/DDBJ databases">
        <authorList>
            <person name="Alioto T."/>
            <person name="Alioto T."/>
            <person name="Gomez Garrido J."/>
        </authorList>
    </citation>
    <scope>NUCLEOTIDE SEQUENCE</scope>
    <source>
        <strain evidence="1">A484AB</strain>
    </source>
</reference>